<sequence length="91" mass="10130">MPSTSRSEGSATARGGESLQVQPSGWDATEQSEETEQPPVRGHLSGEVLMDHLWHLWEKPYADLALSDLEWLEESKPVIGFLDRAKSSPRL</sequence>
<accession>A0AAW1P4Y4</accession>
<proteinExistence type="predicted"/>
<dbReference type="EMBL" id="JALJOQ010000054">
    <property type="protein sequence ID" value="KAK9804052.1"/>
    <property type="molecule type" value="Genomic_DNA"/>
</dbReference>
<protein>
    <submittedName>
        <fullName evidence="2">Uncharacterized protein</fullName>
    </submittedName>
</protein>
<feature type="region of interest" description="Disordered" evidence="1">
    <location>
        <begin position="1"/>
        <end position="42"/>
    </location>
</feature>
<name>A0AAW1P4Y4_9CHLO</name>
<feature type="compositionally biased region" description="Polar residues" evidence="1">
    <location>
        <begin position="1"/>
        <end position="10"/>
    </location>
</feature>
<reference evidence="2 3" key="1">
    <citation type="journal article" date="2024" name="Nat. Commun.">
        <title>Phylogenomics reveals the evolutionary origins of lichenization in chlorophyte algae.</title>
        <authorList>
            <person name="Puginier C."/>
            <person name="Libourel C."/>
            <person name="Otte J."/>
            <person name="Skaloud P."/>
            <person name="Haon M."/>
            <person name="Grisel S."/>
            <person name="Petersen M."/>
            <person name="Berrin J.G."/>
            <person name="Delaux P.M."/>
            <person name="Dal Grande F."/>
            <person name="Keller J."/>
        </authorList>
    </citation>
    <scope>NUCLEOTIDE SEQUENCE [LARGE SCALE GENOMIC DNA]</scope>
    <source>
        <strain evidence="2 3">SAG 2036</strain>
    </source>
</reference>
<evidence type="ECO:0000313" key="2">
    <source>
        <dbReference type="EMBL" id="KAK9804052.1"/>
    </source>
</evidence>
<comment type="caution">
    <text evidence="2">The sequence shown here is derived from an EMBL/GenBank/DDBJ whole genome shotgun (WGS) entry which is preliminary data.</text>
</comment>
<dbReference type="Proteomes" id="UP001465755">
    <property type="component" value="Unassembled WGS sequence"/>
</dbReference>
<dbReference type="AlphaFoldDB" id="A0AAW1P4Y4"/>
<evidence type="ECO:0000313" key="3">
    <source>
        <dbReference type="Proteomes" id="UP001465755"/>
    </source>
</evidence>
<gene>
    <name evidence="2" type="ORF">WJX73_010082</name>
</gene>
<keyword evidence="3" id="KW-1185">Reference proteome</keyword>
<organism evidence="2 3">
    <name type="scientific">Symbiochloris irregularis</name>
    <dbReference type="NCBI Taxonomy" id="706552"/>
    <lineage>
        <taxon>Eukaryota</taxon>
        <taxon>Viridiplantae</taxon>
        <taxon>Chlorophyta</taxon>
        <taxon>core chlorophytes</taxon>
        <taxon>Trebouxiophyceae</taxon>
        <taxon>Trebouxiales</taxon>
        <taxon>Trebouxiaceae</taxon>
        <taxon>Symbiochloris</taxon>
    </lineage>
</organism>
<evidence type="ECO:0000256" key="1">
    <source>
        <dbReference type="SAM" id="MobiDB-lite"/>
    </source>
</evidence>